<dbReference type="EMBL" id="UINC01000754">
    <property type="protein sequence ID" value="SUZ60603.1"/>
    <property type="molecule type" value="Genomic_DNA"/>
</dbReference>
<evidence type="ECO:0000256" key="4">
    <source>
        <dbReference type="ARBA" id="ARBA00023136"/>
    </source>
</evidence>
<feature type="transmembrane region" description="Helical" evidence="5">
    <location>
        <begin position="208"/>
        <end position="229"/>
    </location>
</feature>
<name>A0A381P4Q0_9ZZZZ</name>
<evidence type="ECO:0008006" key="7">
    <source>
        <dbReference type="Google" id="ProtNLM"/>
    </source>
</evidence>
<evidence type="ECO:0000256" key="2">
    <source>
        <dbReference type="ARBA" id="ARBA00022692"/>
    </source>
</evidence>
<dbReference type="PANTHER" id="PTHR31851">
    <property type="entry name" value="FE(2+)/MN(2+) TRANSPORTER PCL1"/>
    <property type="match status" value="1"/>
</dbReference>
<feature type="transmembrane region" description="Helical" evidence="5">
    <location>
        <begin position="12"/>
        <end position="37"/>
    </location>
</feature>
<dbReference type="GO" id="GO:0005384">
    <property type="term" value="F:manganese ion transmembrane transporter activity"/>
    <property type="evidence" value="ECO:0007669"/>
    <property type="project" value="InterPro"/>
</dbReference>
<sequence>MVHRHRNVQGGTARAAVFGVSDGLVSNVALILGIAGASTDPTFVRVAGVTGLLAGAISMAAGEYVSLKAQAELVERELAIERASIAENPEAETAELAAIYVERGLTPEQAKVVAAELMSDPEVALDVHAREELGVDPTQLGSPLAAATASFLAFALGAFVPLIPWLGGSGTGAVWASALLGVGATATVGGMLARLTERSVVRTAIRQMLVAGGACVATYWIGGILGASVG</sequence>
<feature type="transmembrane region" description="Helical" evidence="5">
    <location>
        <begin position="173"/>
        <end position="196"/>
    </location>
</feature>
<evidence type="ECO:0000256" key="1">
    <source>
        <dbReference type="ARBA" id="ARBA00004127"/>
    </source>
</evidence>
<accession>A0A381P4Q0</accession>
<feature type="transmembrane region" description="Helical" evidence="5">
    <location>
        <begin position="144"/>
        <end position="167"/>
    </location>
</feature>
<dbReference type="AlphaFoldDB" id="A0A381P4Q0"/>
<reference evidence="6" key="1">
    <citation type="submission" date="2018-05" db="EMBL/GenBank/DDBJ databases">
        <authorList>
            <person name="Lanie J.A."/>
            <person name="Ng W.-L."/>
            <person name="Kazmierczak K.M."/>
            <person name="Andrzejewski T.M."/>
            <person name="Davidsen T.M."/>
            <person name="Wayne K.J."/>
            <person name="Tettelin H."/>
            <person name="Glass J.I."/>
            <person name="Rusch D."/>
            <person name="Podicherti R."/>
            <person name="Tsui H.-C.T."/>
            <person name="Winkler M.E."/>
        </authorList>
    </citation>
    <scope>NUCLEOTIDE SEQUENCE</scope>
</reference>
<evidence type="ECO:0000256" key="5">
    <source>
        <dbReference type="SAM" id="Phobius"/>
    </source>
</evidence>
<keyword evidence="2 5" id="KW-0812">Transmembrane</keyword>
<dbReference type="GO" id="GO:0012505">
    <property type="term" value="C:endomembrane system"/>
    <property type="evidence" value="ECO:0007669"/>
    <property type="project" value="UniProtKB-SubCell"/>
</dbReference>
<dbReference type="InterPro" id="IPR008217">
    <property type="entry name" value="Ccc1_fam"/>
</dbReference>
<proteinExistence type="predicted"/>
<comment type="subcellular location">
    <subcellularLocation>
        <location evidence="1">Endomembrane system</location>
        <topology evidence="1">Multi-pass membrane protein</topology>
    </subcellularLocation>
</comment>
<evidence type="ECO:0000313" key="6">
    <source>
        <dbReference type="EMBL" id="SUZ60603.1"/>
    </source>
</evidence>
<dbReference type="GO" id="GO:0030026">
    <property type="term" value="P:intracellular manganese ion homeostasis"/>
    <property type="evidence" value="ECO:0007669"/>
    <property type="project" value="InterPro"/>
</dbReference>
<keyword evidence="3 5" id="KW-1133">Transmembrane helix</keyword>
<dbReference type="Pfam" id="PF01988">
    <property type="entry name" value="VIT1"/>
    <property type="match status" value="1"/>
</dbReference>
<feature type="transmembrane region" description="Helical" evidence="5">
    <location>
        <begin position="43"/>
        <end position="67"/>
    </location>
</feature>
<organism evidence="6">
    <name type="scientific">marine metagenome</name>
    <dbReference type="NCBI Taxonomy" id="408172"/>
    <lineage>
        <taxon>unclassified sequences</taxon>
        <taxon>metagenomes</taxon>
        <taxon>ecological metagenomes</taxon>
    </lineage>
</organism>
<keyword evidence="4 5" id="KW-0472">Membrane</keyword>
<evidence type="ECO:0000256" key="3">
    <source>
        <dbReference type="ARBA" id="ARBA00022989"/>
    </source>
</evidence>
<gene>
    <name evidence="6" type="ORF">METZ01_LOCUS13457</name>
</gene>
<protein>
    <recommendedName>
        <fullName evidence="7">VIT family protein</fullName>
    </recommendedName>
</protein>